<dbReference type="GO" id="GO:0005739">
    <property type="term" value="C:mitochondrion"/>
    <property type="evidence" value="ECO:0007669"/>
    <property type="project" value="GOC"/>
</dbReference>
<sequence length="87" mass="9517">SLIHHFKFFSEGYQVPPGSCYVPIEAPNGEYGTYVVADGTSKPYRCFIRGPGFAHLAGLHDLTHMSLISDVVAVIGTMDIVFGEIDR</sequence>
<name>A0A3P7EHH0_WUCBA</name>
<dbReference type="AlphaFoldDB" id="A0A3P7EHH0"/>
<reference evidence="5 6" key="1">
    <citation type="submission" date="2018-11" db="EMBL/GenBank/DDBJ databases">
        <authorList>
            <consortium name="Pathogen Informatics"/>
        </authorList>
    </citation>
    <scope>NUCLEOTIDE SEQUENCE [LARGE SCALE GENOMIC DNA]</scope>
</reference>
<dbReference type="InterPro" id="IPR029014">
    <property type="entry name" value="NiFe-Hase_large"/>
</dbReference>
<proteinExistence type="inferred from homology"/>
<dbReference type="PANTHER" id="PTHR11993">
    <property type="entry name" value="NADH-UBIQUINONE OXIDOREDUCTASE 49 KDA SUBUNIT"/>
    <property type="match status" value="1"/>
</dbReference>
<dbReference type="SUPFAM" id="SSF56762">
    <property type="entry name" value="HydB/Nqo4-like"/>
    <property type="match status" value="1"/>
</dbReference>
<comment type="similarity">
    <text evidence="1">Belongs to the complex I 49 kDa subunit family.</text>
</comment>
<dbReference type="OrthoDB" id="1009at2759"/>
<dbReference type="Pfam" id="PF00346">
    <property type="entry name" value="Complex1_49kDa"/>
    <property type="match status" value="1"/>
</dbReference>
<dbReference type="GO" id="GO:0006120">
    <property type="term" value="P:mitochondrial electron transport, NADH to ubiquinone"/>
    <property type="evidence" value="ECO:0007669"/>
    <property type="project" value="TreeGrafter"/>
</dbReference>
<dbReference type="Proteomes" id="UP000270924">
    <property type="component" value="Unassembled WGS sequence"/>
</dbReference>
<dbReference type="InParanoid" id="A0A3P7EHH0"/>
<dbReference type="EMBL" id="UYWW01008214">
    <property type="protein sequence ID" value="VDM15629.1"/>
    <property type="molecule type" value="Genomic_DNA"/>
</dbReference>
<evidence type="ECO:0000313" key="6">
    <source>
        <dbReference type="Proteomes" id="UP000270924"/>
    </source>
</evidence>
<protein>
    <recommendedName>
        <fullName evidence="2">Complex I-49kD</fullName>
    </recommendedName>
    <alternativeName>
        <fullName evidence="3">NADH-ubiquinone oxidoreductase 49 kDa subunit</fullName>
    </alternativeName>
</protein>
<dbReference type="GO" id="GO:0048038">
    <property type="term" value="F:quinone binding"/>
    <property type="evidence" value="ECO:0007669"/>
    <property type="project" value="InterPro"/>
</dbReference>
<evidence type="ECO:0000313" key="5">
    <source>
        <dbReference type="EMBL" id="VDM15629.1"/>
    </source>
</evidence>
<keyword evidence="6" id="KW-1185">Reference proteome</keyword>
<dbReference type="InterPro" id="IPR022885">
    <property type="entry name" value="NDH1_su_D/H"/>
</dbReference>
<dbReference type="GO" id="GO:0051287">
    <property type="term" value="F:NAD binding"/>
    <property type="evidence" value="ECO:0007669"/>
    <property type="project" value="InterPro"/>
</dbReference>
<dbReference type="Gene3D" id="1.10.645.10">
    <property type="entry name" value="Cytochrome-c3 Hydrogenase, chain B"/>
    <property type="match status" value="1"/>
</dbReference>
<gene>
    <name evidence="5" type="ORF">WBA_LOCUS8992</name>
</gene>
<dbReference type="InterPro" id="IPR001135">
    <property type="entry name" value="NADH_Q_OxRdtase_suD"/>
</dbReference>
<evidence type="ECO:0000256" key="3">
    <source>
        <dbReference type="ARBA" id="ARBA00031562"/>
    </source>
</evidence>
<dbReference type="PANTHER" id="PTHR11993:SF10">
    <property type="entry name" value="NADH DEHYDROGENASE [UBIQUINONE] IRON-SULFUR PROTEIN 2, MITOCHONDRIAL"/>
    <property type="match status" value="1"/>
</dbReference>
<feature type="non-terminal residue" evidence="5">
    <location>
        <position position="1"/>
    </location>
</feature>
<evidence type="ECO:0000256" key="1">
    <source>
        <dbReference type="ARBA" id="ARBA00005769"/>
    </source>
</evidence>
<organism evidence="5 6">
    <name type="scientific">Wuchereria bancrofti</name>
    <dbReference type="NCBI Taxonomy" id="6293"/>
    <lineage>
        <taxon>Eukaryota</taxon>
        <taxon>Metazoa</taxon>
        <taxon>Ecdysozoa</taxon>
        <taxon>Nematoda</taxon>
        <taxon>Chromadorea</taxon>
        <taxon>Rhabditida</taxon>
        <taxon>Spirurina</taxon>
        <taxon>Spiruromorpha</taxon>
        <taxon>Filarioidea</taxon>
        <taxon>Onchocercidae</taxon>
        <taxon>Wuchereria</taxon>
    </lineage>
</organism>
<feature type="domain" description="NADH-quinone oxidoreductase subunit D" evidence="4">
    <location>
        <begin position="1"/>
        <end position="87"/>
    </location>
</feature>
<dbReference type="GO" id="GO:0016651">
    <property type="term" value="F:oxidoreductase activity, acting on NAD(P)H"/>
    <property type="evidence" value="ECO:0007669"/>
    <property type="project" value="InterPro"/>
</dbReference>
<evidence type="ECO:0000259" key="4">
    <source>
        <dbReference type="Pfam" id="PF00346"/>
    </source>
</evidence>
<evidence type="ECO:0000256" key="2">
    <source>
        <dbReference type="ARBA" id="ARBA00030505"/>
    </source>
</evidence>
<accession>A0A3P7EHH0</accession>